<dbReference type="SUPFAM" id="SSF82199">
    <property type="entry name" value="SET domain"/>
    <property type="match status" value="1"/>
</dbReference>
<evidence type="ECO:0000259" key="1">
    <source>
        <dbReference type="PROSITE" id="PS50280"/>
    </source>
</evidence>
<protein>
    <recommendedName>
        <fullName evidence="1">SET domain-containing protein</fullName>
    </recommendedName>
</protein>
<dbReference type="InterPro" id="IPR046341">
    <property type="entry name" value="SET_dom_sf"/>
</dbReference>
<dbReference type="AlphaFoldDB" id="A0A086IZ60"/>
<sequence>MLLRVGLQQCYDENCFNNQKEGVITTEELYVQPSKTYCNKCIDGGLDYVYTSDIMFNKEGVWQSNLKLNIGELVEDSLILRKIKRRGFIQNGASYYGLFSKKEYSPNEIVGFIGGAISNINMVGTGNARKAKSPSRCFIFRDCGLVIDSRKSGNLVRFIRRSCRPNVAISLEVCEEGWKGHPPLKKNPFLVTAIRAKLYALSRIESAQELFIGNDYSSHASEEWMSTELDVTGDDLVDSCSCNSKWSCFFRNKLPQEKTKQVKIKSKISPIFVRMKKYTKEKVPFTPSDMAYVLNRKCTFIKSP</sequence>
<comment type="caution">
    <text evidence="2">The sequence shown here is derived from an EMBL/GenBank/DDBJ whole genome shotgun (WGS) entry which is preliminary data.</text>
</comment>
<accession>A0A086IZ60</accession>
<dbReference type="GeneID" id="77677371"/>
<dbReference type="InterPro" id="IPR001214">
    <property type="entry name" value="SET_dom"/>
</dbReference>
<evidence type="ECO:0000313" key="2">
    <source>
        <dbReference type="EMBL" id="KFG25178.1"/>
    </source>
</evidence>
<keyword evidence="3" id="KW-1185">Reference proteome</keyword>
<dbReference type="Pfam" id="PF00856">
    <property type="entry name" value="SET"/>
    <property type="match status" value="1"/>
</dbReference>
<dbReference type="HOGENOM" id="CLU_915543_0_0_1"/>
<dbReference type="RefSeq" id="XP_052903733.1">
    <property type="nucleotide sequence ID" value="XM_053050002.1"/>
</dbReference>
<name>A0A086IZ60_NEMA1</name>
<dbReference type="SMART" id="SM00317">
    <property type="entry name" value="SET"/>
    <property type="match status" value="1"/>
</dbReference>
<reference evidence="2 3" key="1">
    <citation type="journal article" date="2014" name="Genome Announc.">
        <title>Genome Sequence of the Microsporidian Species Nematocida sp1 Strain ERTm6 (ATCC PRA-372).</title>
        <authorList>
            <person name="Bakowski M.A."/>
            <person name="Priest M."/>
            <person name="Young S."/>
            <person name="Cuomo C.A."/>
            <person name="Troemel E.R."/>
        </authorList>
    </citation>
    <scope>NUCLEOTIDE SEQUENCE [LARGE SCALE GENOMIC DNA]</scope>
    <source>
        <strain evidence="2 3">ERTm6</strain>
    </source>
</reference>
<organism evidence="2 3">
    <name type="scientific">Nematocida ausubeli (strain ATCC PRA-371 / ERTm2)</name>
    <name type="common">Nematode killer fungus</name>
    <dbReference type="NCBI Taxonomy" id="1913371"/>
    <lineage>
        <taxon>Eukaryota</taxon>
        <taxon>Fungi</taxon>
        <taxon>Fungi incertae sedis</taxon>
        <taxon>Microsporidia</taxon>
        <taxon>Nematocida</taxon>
    </lineage>
</organism>
<evidence type="ECO:0000313" key="3">
    <source>
        <dbReference type="Proteomes" id="UP000054524"/>
    </source>
</evidence>
<dbReference type="CDD" id="cd10529">
    <property type="entry name" value="SET_SETD5-like"/>
    <property type="match status" value="1"/>
</dbReference>
<dbReference type="EMBL" id="AKIJ01000006">
    <property type="protein sequence ID" value="KFG25178.1"/>
    <property type="molecule type" value="Genomic_DNA"/>
</dbReference>
<dbReference type="OrthoDB" id="20872at2759"/>
<dbReference type="PROSITE" id="PS50280">
    <property type="entry name" value="SET"/>
    <property type="match status" value="1"/>
</dbReference>
<dbReference type="Proteomes" id="UP000054524">
    <property type="component" value="Unassembled WGS sequence"/>
</dbReference>
<proteinExistence type="predicted"/>
<feature type="domain" description="SET" evidence="1">
    <location>
        <begin position="76"/>
        <end position="215"/>
    </location>
</feature>
<dbReference type="Gene3D" id="2.170.270.10">
    <property type="entry name" value="SET domain"/>
    <property type="match status" value="1"/>
</dbReference>
<gene>
    <name evidence="2" type="ORF">NESG_02398</name>
</gene>